<feature type="compositionally biased region" description="Basic and acidic residues" evidence="1">
    <location>
        <begin position="40"/>
        <end position="53"/>
    </location>
</feature>
<reference evidence="2 3" key="1">
    <citation type="journal article" date="2009" name="Nat. Genet.">
        <title>The genome of the cucumber, Cucumis sativus L.</title>
        <authorList>
            <person name="Huang S."/>
            <person name="Li R."/>
            <person name="Zhang Z."/>
            <person name="Li L."/>
            <person name="Gu X."/>
            <person name="Fan W."/>
            <person name="Lucas W.J."/>
            <person name="Wang X."/>
            <person name="Xie B."/>
            <person name="Ni P."/>
            <person name="Ren Y."/>
            <person name="Zhu H."/>
            <person name="Li J."/>
            <person name="Lin K."/>
            <person name="Jin W."/>
            <person name="Fei Z."/>
            <person name="Li G."/>
            <person name="Staub J."/>
            <person name="Kilian A."/>
            <person name="van der Vossen E.A."/>
            <person name="Wu Y."/>
            <person name="Guo J."/>
            <person name="He J."/>
            <person name="Jia Z."/>
            <person name="Ren Y."/>
            <person name="Tian G."/>
            <person name="Lu Y."/>
            <person name="Ruan J."/>
            <person name="Qian W."/>
            <person name="Wang M."/>
            <person name="Huang Q."/>
            <person name="Li B."/>
            <person name="Xuan Z."/>
            <person name="Cao J."/>
            <person name="Asan"/>
            <person name="Wu Z."/>
            <person name="Zhang J."/>
            <person name="Cai Q."/>
            <person name="Bai Y."/>
            <person name="Zhao B."/>
            <person name="Han Y."/>
            <person name="Li Y."/>
            <person name="Li X."/>
            <person name="Wang S."/>
            <person name="Shi Q."/>
            <person name="Liu S."/>
            <person name="Cho W.K."/>
            <person name="Kim J.Y."/>
            <person name="Xu Y."/>
            <person name="Heller-Uszynska K."/>
            <person name="Miao H."/>
            <person name="Cheng Z."/>
            <person name="Zhang S."/>
            <person name="Wu J."/>
            <person name="Yang Y."/>
            <person name="Kang H."/>
            <person name="Li M."/>
            <person name="Liang H."/>
            <person name="Ren X."/>
            <person name="Shi Z."/>
            <person name="Wen M."/>
            <person name="Jian M."/>
            <person name="Yang H."/>
            <person name="Zhang G."/>
            <person name="Yang Z."/>
            <person name="Chen R."/>
            <person name="Liu S."/>
            <person name="Li J."/>
            <person name="Ma L."/>
            <person name="Liu H."/>
            <person name="Zhou Y."/>
            <person name="Zhao J."/>
            <person name="Fang X."/>
            <person name="Li G."/>
            <person name="Fang L."/>
            <person name="Li Y."/>
            <person name="Liu D."/>
            <person name="Zheng H."/>
            <person name="Zhang Y."/>
            <person name="Qin N."/>
            <person name="Li Z."/>
            <person name="Yang G."/>
            <person name="Yang S."/>
            <person name="Bolund L."/>
            <person name="Kristiansen K."/>
            <person name="Zheng H."/>
            <person name="Li S."/>
            <person name="Zhang X."/>
            <person name="Yang H."/>
            <person name="Wang J."/>
            <person name="Sun R."/>
            <person name="Zhang B."/>
            <person name="Jiang S."/>
            <person name="Wang J."/>
            <person name="Du Y."/>
            <person name="Li S."/>
        </authorList>
    </citation>
    <scope>NUCLEOTIDE SEQUENCE [LARGE SCALE GENOMIC DNA]</scope>
    <source>
        <strain evidence="3">cv. 9930</strain>
    </source>
</reference>
<evidence type="ECO:0000313" key="3">
    <source>
        <dbReference type="Proteomes" id="UP000029981"/>
    </source>
</evidence>
<dbReference type="eggNOG" id="KOG0017">
    <property type="taxonomic scope" value="Eukaryota"/>
</dbReference>
<reference evidence="2 3" key="4">
    <citation type="journal article" date="2011" name="BMC Genomics">
        <title>RNA-Seq improves annotation of protein-coding genes in the cucumber genome.</title>
        <authorList>
            <person name="Li Z."/>
            <person name="Zhang Z."/>
            <person name="Yan P."/>
            <person name="Huang S."/>
            <person name="Fei Z."/>
            <person name="Lin K."/>
        </authorList>
    </citation>
    <scope>NUCLEOTIDE SEQUENCE [LARGE SCALE GENOMIC DNA]</scope>
    <source>
        <strain evidence="3">cv. 9930</strain>
    </source>
</reference>
<protein>
    <recommendedName>
        <fullName evidence="4">CCHC-type domain-containing protein</fullName>
    </recommendedName>
</protein>
<evidence type="ECO:0000313" key="2">
    <source>
        <dbReference type="EMBL" id="KGN57753.1"/>
    </source>
</evidence>
<organism evidence="2 3">
    <name type="scientific">Cucumis sativus</name>
    <name type="common">Cucumber</name>
    <dbReference type="NCBI Taxonomy" id="3659"/>
    <lineage>
        <taxon>Eukaryota</taxon>
        <taxon>Viridiplantae</taxon>
        <taxon>Streptophyta</taxon>
        <taxon>Embryophyta</taxon>
        <taxon>Tracheophyta</taxon>
        <taxon>Spermatophyta</taxon>
        <taxon>Magnoliopsida</taxon>
        <taxon>eudicotyledons</taxon>
        <taxon>Gunneridae</taxon>
        <taxon>Pentapetalae</taxon>
        <taxon>rosids</taxon>
        <taxon>fabids</taxon>
        <taxon>Cucurbitales</taxon>
        <taxon>Cucurbitaceae</taxon>
        <taxon>Benincaseae</taxon>
        <taxon>Cucumis</taxon>
    </lineage>
</organism>
<sequence>MERNEEKAFQVKDVVPKYNNSDRVMTRGRGRGGYRGQGRGTEKGCKQNEEKGQFRVQSSNKANIQCYHGKKFGHVKADCWYKNQRANFSAENEA</sequence>
<reference evidence="2 3" key="3">
    <citation type="journal article" date="2010" name="BMC Genomics">
        <title>Transcriptome sequencing and comparative analysis of cucumber flowers with different sex types.</title>
        <authorList>
            <person name="Guo S."/>
            <person name="Zheng Y."/>
            <person name="Joung J.G."/>
            <person name="Liu S."/>
            <person name="Zhang Z."/>
            <person name="Crasta O.R."/>
            <person name="Sobral B.W."/>
            <person name="Xu Y."/>
            <person name="Huang S."/>
            <person name="Fei Z."/>
        </authorList>
    </citation>
    <scope>NUCLEOTIDE SEQUENCE [LARGE SCALE GENOMIC DNA]</scope>
    <source>
        <strain evidence="3">cv. 9930</strain>
    </source>
</reference>
<dbReference type="EMBL" id="CM002924">
    <property type="protein sequence ID" value="KGN57753.1"/>
    <property type="molecule type" value="Genomic_DNA"/>
</dbReference>
<accession>A0A0A0L7G9</accession>
<gene>
    <name evidence="2" type="ORF">Csa_3G279930</name>
</gene>
<proteinExistence type="predicted"/>
<dbReference type="Gramene" id="KGN57753">
    <property type="protein sequence ID" value="KGN57753"/>
    <property type="gene ID" value="Csa_3G279930"/>
</dbReference>
<dbReference type="Proteomes" id="UP000029981">
    <property type="component" value="Chromosome 3"/>
</dbReference>
<keyword evidence="3" id="KW-1185">Reference proteome</keyword>
<name>A0A0A0L7G9_CUCSA</name>
<evidence type="ECO:0000256" key="1">
    <source>
        <dbReference type="SAM" id="MobiDB-lite"/>
    </source>
</evidence>
<dbReference type="AlphaFoldDB" id="A0A0A0L7G9"/>
<reference evidence="2 3" key="2">
    <citation type="journal article" date="2009" name="PLoS ONE">
        <title>An integrated genetic and cytogenetic map of the cucumber genome.</title>
        <authorList>
            <person name="Ren Y."/>
            <person name="Zhang Z."/>
            <person name="Liu J."/>
            <person name="Staub J.E."/>
            <person name="Han Y."/>
            <person name="Cheng Z."/>
            <person name="Li X."/>
            <person name="Lu J."/>
            <person name="Miao H."/>
            <person name="Kang H."/>
            <person name="Xie B."/>
            <person name="Gu X."/>
            <person name="Wang X."/>
            <person name="Du Y."/>
            <person name="Jin W."/>
            <person name="Huang S."/>
        </authorList>
    </citation>
    <scope>NUCLEOTIDE SEQUENCE [LARGE SCALE GENOMIC DNA]</scope>
    <source>
        <strain evidence="3">cv. 9930</strain>
    </source>
</reference>
<evidence type="ECO:0008006" key="4">
    <source>
        <dbReference type="Google" id="ProtNLM"/>
    </source>
</evidence>
<feature type="region of interest" description="Disordered" evidence="1">
    <location>
        <begin position="20"/>
        <end position="54"/>
    </location>
</feature>